<gene>
    <name evidence="2" type="ORF">ACAOBT_LOCUS38449</name>
</gene>
<dbReference type="Proteomes" id="UP001152888">
    <property type="component" value="Unassembled WGS sequence"/>
</dbReference>
<evidence type="ECO:0000313" key="3">
    <source>
        <dbReference type="Proteomes" id="UP001152888"/>
    </source>
</evidence>
<evidence type="ECO:0000313" key="2">
    <source>
        <dbReference type="EMBL" id="CAH2021300.1"/>
    </source>
</evidence>
<name>A0A9P0QJ55_ACAOB</name>
<evidence type="ECO:0000256" key="1">
    <source>
        <dbReference type="SAM" id="MobiDB-lite"/>
    </source>
</evidence>
<organism evidence="2 3">
    <name type="scientific">Acanthoscelides obtectus</name>
    <name type="common">Bean weevil</name>
    <name type="synonym">Bruchus obtectus</name>
    <dbReference type="NCBI Taxonomy" id="200917"/>
    <lineage>
        <taxon>Eukaryota</taxon>
        <taxon>Metazoa</taxon>
        <taxon>Ecdysozoa</taxon>
        <taxon>Arthropoda</taxon>
        <taxon>Hexapoda</taxon>
        <taxon>Insecta</taxon>
        <taxon>Pterygota</taxon>
        <taxon>Neoptera</taxon>
        <taxon>Endopterygota</taxon>
        <taxon>Coleoptera</taxon>
        <taxon>Polyphaga</taxon>
        <taxon>Cucujiformia</taxon>
        <taxon>Chrysomeloidea</taxon>
        <taxon>Chrysomelidae</taxon>
        <taxon>Bruchinae</taxon>
        <taxon>Bruchini</taxon>
        <taxon>Acanthoscelides</taxon>
    </lineage>
</organism>
<dbReference type="AlphaFoldDB" id="A0A9P0QJ55"/>
<keyword evidence="3" id="KW-1185">Reference proteome</keyword>
<sequence length="147" mass="16259">KVKESKNDNIPPSILAPSLKTNLPDDNNNAQYADDSPISSPECYDSDKDPPFGICEARGCKAEVFSSCNVCSILLCWEHFMADADGCLRLGHGTKSDHVTAEESSRDQDNISLIKAACPEDFWVEGNEKENHERKAKKANKQKTQKS</sequence>
<feature type="compositionally biased region" description="Basic residues" evidence="1">
    <location>
        <begin position="134"/>
        <end position="147"/>
    </location>
</feature>
<comment type="caution">
    <text evidence="2">The sequence shown here is derived from an EMBL/GenBank/DDBJ whole genome shotgun (WGS) entry which is preliminary data.</text>
</comment>
<dbReference type="EMBL" id="CAKOFQ010012077">
    <property type="protein sequence ID" value="CAH2021300.1"/>
    <property type="molecule type" value="Genomic_DNA"/>
</dbReference>
<reference evidence="2" key="1">
    <citation type="submission" date="2022-03" db="EMBL/GenBank/DDBJ databases">
        <authorList>
            <person name="Sayadi A."/>
        </authorList>
    </citation>
    <scope>NUCLEOTIDE SEQUENCE</scope>
</reference>
<dbReference type="OrthoDB" id="6773618at2759"/>
<proteinExistence type="predicted"/>
<feature type="region of interest" description="Disordered" evidence="1">
    <location>
        <begin position="126"/>
        <end position="147"/>
    </location>
</feature>
<feature type="region of interest" description="Disordered" evidence="1">
    <location>
        <begin position="1"/>
        <end position="45"/>
    </location>
</feature>
<feature type="compositionally biased region" description="Polar residues" evidence="1">
    <location>
        <begin position="19"/>
        <end position="31"/>
    </location>
</feature>
<protein>
    <submittedName>
        <fullName evidence="2">Uncharacterized protein</fullName>
    </submittedName>
</protein>
<feature type="non-terminal residue" evidence="2">
    <location>
        <position position="1"/>
    </location>
</feature>
<accession>A0A9P0QJ55</accession>